<dbReference type="Proteomes" id="UP000604481">
    <property type="component" value="Unassembled WGS sequence"/>
</dbReference>
<keyword evidence="1" id="KW-1133">Transmembrane helix</keyword>
<feature type="domain" description="Potassium channel" evidence="2">
    <location>
        <begin position="67"/>
        <end position="132"/>
    </location>
</feature>
<dbReference type="EMBL" id="JADFUA010000003">
    <property type="protein sequence ID" value="MBE9609132.1"/>
    <property type="molecule type" value="Genomic_DNA"/>
</dbReference>
<comment type="caution">
    <text evidence="3">The sequence shown here is derived from an EMBL/GenBank/DDBJ whole genome shotgun (WGS) entry which is preliminary data.</text>
</comment>
<feature type="transmembrane region" description="Helical" evidence="1">
    <location>
        <begin position="6"/>
        <end position="28"/>
    </location>
</feature>
<dbReference type="GO" id="GO:0034220">
    <property type="term" value="P:monoatomic ion transmembrane transport"/>
    <property type="evidence" value="ECO:0007669"/>
    <property type="project" value="UniProtKB-KW"/>
</dbReference>
<accession>A0A8J7FK67</accession>
<dbReference type="SUPFAM" id="SSF81324">
    <property type="entry name" value="Voltage-gated potassium channels"/>
    <property type="match status" value="1"/>
</dbReference>
<keyword evidence="3" id="KW-0406">Ion transport</keyword>
<sequence>MLKSILLAALVYAINIGLLSAGMTWFAAHMRRSGLAQRQAPGSLRAMRLLYVVMLALLAASLLQAAVWAVVFWSYEGFSTFETAYYFSLVNFATLGYGDMVLNGDLRLLGPLEAINGSLMLGLFASILYTVFARLSEDQHS</sequence>
<gene>
    <name evidence="3" type="ORF">INR99_07210</name>
</gene>
<dbReference type="RefSeq" id="WP_194115649.1">
    <property type="nucleotide sequence ID" value="NZ_JADFUA010000003.1"/>
</dbReference>
<name>A0A8J7FK67_9NEIS</name>
<evidence type="ECO:0000313" key="3">
    <source>
        <dbReference type="EMBL" id="MBE9609132.1"/>
    </source>
</evidence>
<dbReference type="AlphaFoldDB" id="A0A8J7FK67"/>
<evidence type="ECO:0000313" key="4">
    <source>
        <dbReference type="Proteomes" id="UP000604481"/>
    </source>
</evidence>
<evidence type="ECO:0000256" key="1">
    <source>
        <dbReference type="SAM" id="Phobius"/>
    </source>
</evidence>
<evidence type="ECO:0000259" key="2">
    <source>
        <dbReference type="Pfam" id="PF07885"/>
    </source>
</evidence>
<organism evidence="3 4">
    <name type="scientific">Chitinilyticum piscinae</name>
    <dbReference type="NCBI Taxonomy" id="2866724"/>
    <lineage>
        <taxon>Bacteria</taxon>
        <taxon>Pseudomonadati</taxon>
        <taxon>Pseudomonadota</taxon>
        <taxon>Betaproteobacteria</taxon>
        <taxon>Neisseriales</taxon>
        <taxon>Chitinibacteraceae</taxon>
        <taxon>Chitinilyticum</taxon>
    </lineage>
</organism>
<keyword evidence="3" id="KW-0407">Ion channel</keyword>
<feature type="transmembrane region" description="Helical" evidence="1">
    <location>
        <begin position="49"/>
        <end position="71"/>
    </location>
</feature>
<dbReference type="InterPro" id="IPR013099">
    <property type="entry name" value="K_chnl_dom"/>
</dbReference>
<dbReference type="Pfam" id="PF07885">
    <property type="entry name" value="Ion_trans_2"/>
    <property type="match status" value="1"/>
</dbReference>
<keyword evidence="4" id="KW-1185">Reference proteome</keyword>
<feature type="transmembrane region" description="Helical" evidence="1">
    <location>
        <begin position="114"/>
        <end position="132"/>
    </location>
</feature>
<reference evidence="3 4" key="1">
    <citation type="submission" date="2020-10" db="EMBL/GenBank/DDBJ databases">
        <title>The genome sequence of Chitinilyticum litopenaei 4Y14.</title>
        <authorList>
            <person name="Liu Y."/>
        </authorList>
    </citation>
    <scope>NUCLEOTIDE SEQUENCE [LARGE SCALE GENOMIC DNA]</scope>
    <source>
        <strain evidence="3 4">4Y14</strain>
    </source>
</reference>
<proteinExistence type="predicted"/>
<keyword evidence="1" id="KW-0812">Transmembrane</keyword>
<keyword evidence="1" id="KW-0472">Membrane</keyword>
<dbReference type="Gene3D" id="1.10.287.70">
    <property type="match status" value="1"/>
</dbReference>
<protein>
    <submittedName>
        <fullName evidence="3">Two pore domain potassium channel family protein</fullName>
    </submittedName>
</protein>
<keyword evidence="3" id="KW-0813">Transport</keyword>